<protein>
    <submittedName>
        <fullName evidence="5">Allophanate hydrolase</fullName>
    </submittedName>
</protein>
<name>A0A135L1P5_9BACI</name>
<proteinExistence type="predicted"/>
<evidence type="ECO:0000256" key="1">
    <source>
        <dbReference type="ARBA" id="ARBA00022741"/>
    </source>
</evidence>
<dbReference type="GO" id="GO:0005524">
    <property type="term" value="F:ATP binding"/>
    <property type="evidence" value="ECO:0007669"/>
    <property type="project" value="UniProtKB-KW"/>
</dbReference>
<keyword evidence="6" id="KW-1185">Reference proteome</keyword>
<accession>A0A135L1P5</accession>
<evidence type="ECO:0000313" key="6">
    <source>
        <dbReference type="Proteomes" id="UP000070352"/>
    </source>
</evidence>
<keyword evidence="3" id="KW-0067">ATP-binding</keyword>
<dbReference type="RefSeq" id="WP_068722869.1">
    <property type="nucleotide sequence ID" value="NZ_LSKU01000001.1"/>
</dbReference>
<dbReference type="GO" id="GO:0016787">
    <property type="term" value="F:hydrolase activity"/>
    <property type="evidence" value="ECO:0007669"/>
    <property type="project" value="UniProtKB-KW"/>
</dbReference>
<keyword evidence="1" id="KW-0547">Nucleotide-binding</keyword>
<dbReference type="SUPFAM" id="SSF160467">
    <property type="entry name" value="PH0987 N-terminal domain-like"/>
    <property type="match status" value="1"/>
</dbReference>
<dbReference type="OrthoDB" id="9778567at2"/>
<dbReference type="Gene3D" id="3.30.1360.40">
    <property type="match status" value="1"/>
</dbReference>
<dbReference type="PANTHER" id="PTHR34698">
    <property type="entry name" value="5-OXOPROLINASE SUBUNIT B"/>
    <property type="match status" value="1"/>
</dbReference>
<dbReference type="EMBL" id="LSKU01000001">
    <property type="protein sequence ID" value="KXG42944.1"/>
    <property type="molecule type" value="Genomic_DNA"/>
</dbReference>
<feature type="domain" description="Carboxyltransferase" evidence="4">
    <location>
        <begin position="3"/>
        <end position="204"/>
    </location>
</feature>
<dbReference type="InterPro" id="IPR010016">
    <property type="entry name" value="PxpB"/>
</dbReference>
<dbReference type="Proteomes" id="UP000070352">
    <property type="component" value="Unassembled WGS sequence"/>
</dbReference>
<keyword evidence="2 5" id="KW-0378">Hydrolase</keyword>
<dbReference type="Pfam" id="PF02682">
    <property type="entry name" value="CT_C_D"/>
    <property type="match status" value="1"/>
</dbReference>
<dbReference type="SMART" id="SM00796">
    <property type="entry name" value="AHS1"/>
    <property type="match status" value="1"/>
</dbReference>
<sequence>MNLDFQPLGDTAIRVSFGNEISKEINQAIRLFTNGLSQNPIYGVIEWIPTYASLTIFYNPALIAYKEMLNKLIEIKDHIKETNLPSAKIYEIPTYYGGETGPDLAYVAKYNNLTEDEVISIHTGTDYLIYMIGFVPGFPYLGGMSNKIATPRQEKPRTRIPAGSVGIAGEQTGIYPLETPGGWQIIGITPLKLYDQTKERPILLSVGHYLRFVSVSYHEYLEIKKAVENGNYQVKTYKKEEGMDYVFN</sequence>
<dbReference type="NCBIfam" id="TIGR00370">
    <property type="entry name" value="5-oxoprolinase subunit PxpB"/>
    <property type="match status" value="1"/>
</dbReference>
<dbReference type="InterPro" id="IPR003833">
    <property type="entry name" value="CT_C_D"/>
</dbReference>
<evidence type="ECO:0000259" key="4">
    <source>
        <dbReference type="SMART" id="SM00796"/>
    </source>
</evidence>
<reference evidence="5 6" key="1">
    <citation type="submission" date="2016-02" db="EMBL/GenBank/DDBJ databases">
        <title>Draft Genome for Tepidibacillus decaturensis nov. sp. Strain Z9, an Anaerobic, Moderately Thermophilic and Heterotrophic Bacterium from Deep Subsurface of the Illinois Basin, USA.</title>
        <authorList>
            <person name="Dong Y."/>
            <person name="Chang J.Y."/>
            <person name="Sanford R."/>
            <person name="Fouke B.W."/>
        </authorList>
    </citation>
    <scope>NUCLEOTIDE SEQUENCE [LARGE SCALE GENOMIC DNA]</scope>
    <source>
        <strain evidence="5 6">Z9</strain>
    </source>
</reference>
<evidence type="ECO:0000256" key="3">
    <source>
        <dbReference type="ARBA" id="ARBA00022840"/>
    </source>
</evidence>
<dbReference type="InterPro" id="IPR029000">
    <property type="entry name" value="Cyclophilin-like_dom_sf"/>
</dbReference>
<dbReference type="Gene3D" id="2.40.100.10">
    <property type="entry name" value="Cyclophilin-like"/>
    <property type="match status" value="1"/>
</dbReference>
<dbReference type="PANTHER" id="PTHR34698:SF2">
    <property type="entry name" value="5-OXOPROLINASE SUBUNIT B"/>
    <property type="match status" value="1"/>
</dbReference>
<dbReference type="AlphaFoldDB" id="A0A135L1P5"/>
<evidence type="ECO:0000313" key="5">
    <source>
        <dbReference type="EMBL" id="KXG42944.1"/>
    </source>
</evidence>
<dbReference type="STRING" id="1413211.U473_02060"/>
<comment type="caution">
    <text evidence="5">The sequence shown here is derived from an EMBL/GenBank/DDBJ whole genome shotgun (WGS) entry which is preliminary data.</text>
</comment>
<evidence type="ECO:0000256" key="2">
    <source>
        <dbReference type="ARBA" id="ARBA00022801"/>
    </source>
</evidence>
<organism evidence="5 6">
    <name type="scientific">Tepidibacillus decaturensis</name>
    <dbReference type="NCBI Taxonomy" id="1413211"/>
    <lineage>
        <taxon>Bacteria</taxon>
        <taxon>Bacillati</taxon>
        <taxon>Bacillota</taxon>
        <taxon>Bacilli</taxon>
        <taxon>Bacillales</taxon>
        <taxon>Bacillaceae</taxon>
        <taxon>Tepidibacillus</taxon>
    </lineage>
</organism>
<gene>
    <name evidence="5" type="ORF">U473_02060</name>
</gene>
<dbReference type="SUPFAM" id="SSF50891">
    <property type="entry name" value="Cyclophilin-like"/>
    <property type="match status" value="1"/>
</dbReference>